<keyword evidence="7" id="KW-1185">Reference proteome</keyword>
<feature type="repeat" description="WD" evidence="3">
    <location>
        <begin position="886"/>
        <end position="927"/>
    </location>
</feature>
<dbReference type="EMBL" id="NMUL01000047">
    <property type="protein sequence ID" value="OXM61441.1"/>
    <property type="molecule type" value="Genomic_DNA"/>
</dbReference>
<protein>
    <recommendedName>
        <fullName evidence="5">HTH cro/C1-type domain-containing protein</fullName>
    </recommendedName>
</protein>
<evidence type="ECO:0000256" key="4">
    <source>
        <dbReference type="SAM" id="Phobius"/>
    </source>
</evidence>
<proteinExistence type="predicted"/>
<organism evidence="6 7">
    <name type="scientific">Amycolatopsis vastitatis</name>
    <dbReference type="NCBI Taxonomy" id="1905142"/>
    <lineage>
        <taxon>Bacteria</taxon>
        <taxon>Bacillati</taxon>
        <taxon>Actinomycetota</taxon>
        <taxon>Actinomycetes</taxon>
        <taxon>Pseudonocardiales</taxon>
        <taxon>Pseudonocardiaceae</taxon>
        <taxon>Amycolatopsis</taxon>
    </lineage>
</organism>
<dbReference type="CDD" id="cd00200">
    <property type="entry name" value="WD40"/>
    <property type="match status" value="2"/>
</dbReference>
<feature type="repeat" description="WD" evidence="3">
    <location>
        <begin position="728"/>
        <end position="750"/>
    </location>
</feature>
<dbReference type="OrthoDB" id="192618at2"/>
<dbReference type="Pfam" id="PF20703">
    <property type="entry name" value="nSTAND1"/>
    <property type="match status" value="1"/>
</dbReference>
<keyword evidence="4" id="KW-0812">Transmembrane</keyword>
<feature type="transmembrane region" description="Helical" evidence="4">
    <location>
        <begin position="526"/>
        <end position="549"/>
    </location>
</feature>
<accession>A0A229SRY9</accession>
<dbReference type="Pfam" id="PF00400">
    <property type="entry name" value="WD40"/>
    <property type="match status" value="9"/>
</dbReference>
<reference evidence="7" key="1">
    <citation type="submission" date="2017-07" db="EMBL/GenBank/DDBJ databases">
        <title>Comparative genome mining reveals phylogenetic distribution patterns of secondary metabolites in Amycolatopsis.</title>
        <authorList>
            <person name="Adamek M."/>
            <person name="Alanjary M."/>
            <person name="Sales-Ortells H."/>
            <person name="Goodfellow M."/>
            <person name="Bull A.T."/>
            <person name="Kalinowski J."/>
            <person name="Ziemert N."/>
        </authorList>
    </citation>
    <scope>NUCLEOTIDE SEQUENCE [LARGE SCALE GENOMIC DNA]</scope>
    <source>
        <strain evidence="7">H5</strain>
    </source>
</reference>
<dbReference type="PROSITE" id="PS50294">
    <property type="entry name" value="WD_REPEATS_REGION"/>
    <property type="match status" value="9"/>
</dbReference>
<feature type="repeat" description="WD" evidence="3">
    <location>
        <begin position="760"/>
        <end position="801"/>
    </location>
</feature>
<dbReference type="SMART" id="SM00320">
    <property type="entry name" value="WD40"/>
    <property type="match status" value="13"/>
</dbReference>
<keyword evidence="4" id="KW-0472">Membrane</keyword>
<evidence type="ECO:0000313" key="7">
    <source>
        <dbReference type="Proteomes" id="UP000215199"/>
    </source>
</evidence>
<feature type="repeat" description="WD" evidence="3">
    <location>
        <begin position="928"/>
        <end position="961"/>
    </location>
</feature>
<dbReference type="Gene3D" id="3.40.50.300">
    <property type="entry name" value="P-loop containing nucleotide triphosphate hydrolases"/>
    <property type="match status" value="1"/>
</dbReference>
<name>A0A229SRY9_9PSEU</name>
<gene>
    <name evidence="6" type="ORF">CF165_38370</name>
</gene>
<feature type="repeat" description="WD" evidence="3">
    <location>
        <begin position="969"/>
        <end position="1010"/>
    </location>
</feature>
<dbReference type="AlphaFoldDB" id="A0A229SRY9"/>
<dbReference type="PROSITE" id="PS50082">
    <property type="entry name" value="WD_REPEATS_2"/>
    <property type="match status" value="9"/>
</dbReference>
<dbReference type="InterPro" id="IPR027417">
    <property type="entry name" value="P-loop_NTPase"/>
</dbReference>
<feature type="repeat" description="WD" evidence="3">
    <location>
        <begin position="844"/>
        <end position="876"/>
    </location>
</feature>
<evidence type="ECO:0000256" key="2">
    <source>
        <dbReference type="ARBA" id="ARBA00022737"/>
    </source>
</evidence>
<dbReference type="InterPro" id="IPR049052">
    <property type="entry name" value="nSTAND1"/>
</dbReference>
<keyword evidence="2" id="KW-0677">Repeat</keyword>
<dbReference type="Proteomes" id="UP000215199">
    <property type="component" value="Unassembled WGS sequence"/>
</dbReference>
<dbReference type="SUPFAM" id="SSF101898">
    <property type="entry name" value="NHL repeat"/>
    <property type="match status" value="1"/>
</dbReference>
<dbReference type="SUPFAM" id="SSF52540">
    <property type="entry name" value="P-loop containing nucleoside triphosphate hydrolases"/>
    <property type="match status" value="1"/>
</dbReference>
<dbReference type="PANTHER" id="PTHR19879">
    <property type="entry name" value="TRANSCRIPTION INITIATION FACTOR TFIID"/>
    <property type="match status" value="1"/>
</dbReference>
<dbReference type="InterPro" id="IPR019775">
    <property type="entry name" value="WD40_repeat_CS"/>
</dbReference>
<dbReference type="InterPro" id="IPR001680">
    <property type="entry name" value="WD40_rpt"/>
</dbReference>
<keyword evidence="4" id="KW-1133">Transmembrane helix</keyword>
<dbReference type="PRINTS" id="PR00320">
    <property type="entry name" value="GPROTEINBRPT"/>
</dbReference>
<feature type="repeat" description="WD" evidence="3">
    <location>
        <begin position="1150"/>
        <end position="1182"/>
    </location>
</feature>
<comment type="caution">
    <text evidence="6">The sequence shown here is derived from an EMBL/GenBank/DDBJ whole genome shotgun (WGS) entry which is preliminary data.</text>
</comment>
<dbReference type="InterPro" id="IPR001387">
    <property type="entry name" value="Cro/C1-type_HTH"/>
</dbReference>
<dbReference type="PROSITE" id="PS00678">
    <property type="entry name" value="WD_REPEATS_1"/>
    <property type="match status" value="4"/>
</dbReference>
<dbReference type="SMART" id="SM00530">
    <property type="entry name" value="HTH_XRE"/>
    <property type="match status" value="1"/>
</dbReference>
<dbReference type="InterPro" id="IPR015943">
    <property type="entry name" value="WD40/YVTN_repeat-like_dom_sf"/>
</dbReference>
<evidence type="ECO:0000259" key="5">
    <source>
        <dbReference type="SMART" id="SM00530"/>
    </source>
</evidence>
<sequence length="1258" mass="135921">MVRFARDLRQLREKVGRPTYRELGARAHYSAAALSEAAGGRKLPTLSVTVAYVAACGGDTAEWATRWRAVAAELAAANAEPSSTNDQARAPYLGLAAFEREDADRFFGRDELVADLANRVHQYRFLGVFGPSGCGKSSVLRAGLAAHLTAEHKQDNDAPVVVFTPGHRPLEECAVHLAQLLGAAPGTLRDEFSEDPRNLHLRIRQAVTGTAAETDVVLIVDQFEELFTLCADESQRARFIDALVTAATDPASRARVVLGVRADFLEHCGRHHRLASALYDTQVLVGPMRTDELRQAIVGPAEQAGYRLETALVARLVGDAARQAGMLPLVSHALLQTWLRRQGAVMTVAGYEAVGGIEHALARTAEQTYQALDTGQQILAHEIFLRLTALGEGTEDTKRRTARQEFDLDDPDTAVVLDTLARARLITLGDDSVEIAHEALIRHWPRLRTWLADDRDGHRLHRRLTEAAAEWDRHEREAGLLYRGARLDAWEGRPIDRLNDLERTFLTASRDAAERERRARRRRVRFTVGGLSTAVVVVTVLAVVALVMATRADDQRKLAVGRQLVADARAQLQVDPELGLLLAREAYNMAPSEDTEAVLRQATANSHIRTTLAESSSTITNYAERAALTGAAFSPDGKHVVTSDFDGEDGMLQVRAWDAEHGVGPATQTLRVEWKGTKLWNPVFSPDGRRIAVLGSEGLWVWDWEQVLAGRAQPMMSRRIRGDWRDKIAFSSDGQRVASGSDDGTVRIWNPAGDDHPAVLHGHDGSVYGVAFSRDGKWLASGGEDGTIRLWNLADGGSPAVLRGHEGSVTGVAFSPDGLHLASAGADGTVRMWDLTRTADAVVLGRHDSGVLDVAYSLDGHSIASTGNDSTVEIWNPDRSAAPTVLRGHRGAVWSAAFSPDGRSVASVADDGTAKIWDIDEVDDLTVLRGHQGRVLSVAASPDGRLVSGGQDGTVRIWQVSGSHAPIVLAGNTAPVVDVAVSPTGRQVAAVNEDGSVNIWKTDNPAAPTRLWEPHPGNPMLQVAFSADGNRLAGINMGPTRYIWSTPETSSAEPLAVVVDGQAPIGVWTASVVGWSSDGRRIAVVMNQTVMLWDLDVPSSLTALPGDASRTKTLAFSRDDDHLAGGDDDGTVHIWNIADPANVPGPVALHGRHQGAVTKVTFSQDGRQLATIGIDATVRIWKTIDTSEPLVLNGFRAAALVVAFLTGGRYVTAHDDGTIRIWRCPACGPIAEVLAQANRHVTRDLTAEERQRYLASSR</sequence>
<keyword evidence="1 3" id="KW-0853">WD repeat</keyword>
<dbReference type="Gene3D" id="2.130.10.10">
    <property type="entry name" value="YVTN repeat-like/Quinoprotein amine dehydrogenase"/>
    <property type="match status" value="4"/>
</dbReference>
<feature type="repeat" description="WD" evidence="3">
    <location>
        <begin position="1104"/>
        <end position="1137"/>
    </location>
</feature>
<evidence type="ECO:0000256" key="3">
    <source>
        <dbReference type="PROSITE-ProRule" id="PRU00221"/>
    </source>
</evidence>
<evidence type="ECO:0000313" key="6">
    <source>
        <dbReference type="EMBL" id="OXM61441.1"/>
    </source>
</evidence>
<dbReference type="SUPFAM" id="SSF101908">
    <property type="entry name" value="Putative isomerase YbhE"/>
    <property type="match status" value="1"/>
</dbReference>
<feature type="domain" description="HTH cro/C1-type" evidence="5">
    <location>
        <begin position="7"/>
        <end position="63"/>
    </location>
</feature>
<dbReference type="SUPFAM" id="SSF50978">
    <property type="entry name" value="WD40 repeat-like"/>
    <property type="match status" value="1"/>
</dbReference>
<evidence type="ECO:0000256" key="1">
    <source>
        <dbReference type="ARBA" id="ARBA00022574"/>
    </source>
</evidence>
<feature type="repeat" description="WD" evidence="3">
    <location>
        <begin position="802"/>
        <end position="843"/>
    </location>
</feature>
<dbReference type="InterPro" id="IPR036322">
    <property type="entry name" value="WD40_repeat_dom_sf"/>
</dbReference>
<dbReference type="InterPro" id="IPR020472">
    <property type="entry name" value="WD40_PAC1"/>
</dbReference>
<dbReference type="PANTHER" id="PTHR19879:SF9">
    <property type="entry name" value="TRANSCRIPTION INITIATION FACTOR TFIID SUBUNIT 5"/>
    <property type="match status" value="1"/>
</dbReference>